<accession>A0A9W9G2S4</accession>
<organism evidence="2 3">
    <name type="scientific">Penicillium argentinense</name>
    <dbReference type="NCBI Taxonomy" id="1131581"/>
    <lineage>
        <taxon>Eukaryota</taxon>
        <taxon>Fungi</taxon>
        <taxon>Dikarya</taxon>
        <taxon>Ascomycota</taxon>
        <taxon>Pezizomycotina</taxon>
        <taxon>Eurotiomycetes</taxon>
        <taxon>Eurotiomycetidae</taxon>
        <taxon>Eurotiales</taxon>
        <taxon>Aspergillaceae</taxon>
        <taxon>Penicillium</taxon>
    </lineage>
</organism>
<dbReference type="OrthoDB" id="5230873at2759"/>
<protein>
    <submittedName>
        <fullName evidence="2">Uncharacterized protein</fullName>
    </submittedName>
</protein>
<dbReference type="GeneID" id="81353077"/>
<keyword evidence="1" id="KW-0732">Signal</keyword>
<evidence type="ECO:0000256" key="1">
    <source>
        <dbReference type="SAM" id="SignalP"/>
    </source>
</evidence>
<dbReference type="RefSeq" id="XP_056479139.1">
    <property type="nucleotide sequence ID" value="XM_056614098.1"/>
</dbReference>
<dbReference type="EMBL" id="JAPQKI010000002">
    <property type="protein sequence ID" value="KAJ5111069.1"/>
    <property type="molecule type" value="Genomic_DNA"/>
</dbReference>
<reference evidence="2" key="2">
    <citation type="journal article" date="2023" name="IMA Fungus">
        <title>Comparative genomic study of the Penicillium genus elucidates a diverse pangenome and 15 lateral gene transfer events.</title>
        <authorList>
            <person name="Petersen C."/>
            <person name="Sorensen T."/>
            <person name="Nielsen M.R."/>
            <person name="Sondergaard T.E."/>
            <person name="Sorensen J.L."/>
            <person name="Fitzpatrick D.A."/>
            <person name="Frisvad J.C."/>
            <person name="Nielsen K.L."/>
        </authorList>
    </citation>
    <scope>NUCLEOTIDE SEQUENCE</scope>
    <source>
        <strain evidence="2">IBT 30761</strain>
    </source>
</reference>
<evidence type="ECO:0000313" key="3">
    <source>
        <dbReference type="Proteomes" id="UP001149074"/>
    </source>
</evidence>
<dbReference type="Proteomes" id="UP001149074">
    <property type="component" value="Unassembled WGS sequence"/>
</dbReference>
<keyword evidence="3" id="KW-1185">Reference proteome</keyword>
<reference evidence="2" key="1">
    <citation type="submission" date="2022-11" db="EMBL/GenBank/DDBJ databases">
        <authorList>
            <person name="Petersen C."/>
        </authorList>
    </citation>
    <scope>NUCLEOTIDE SEQUENCE</scope>
    <source>
        <strain evidence="2">IBT 30761</strain>
    </source>
</reference>
<sequence>MKLAIFAMVLTWISSAVAAPAGGEIGKRNPSGEFKLVAYGVASSYIDVFFSDGLAYAGDSSLWKQEGNVVTDVTFTMKNTELVTTATTPGVTLDASTLFYIRPTSNEVLPVGFTENGTKTPSDAVTDSFIFYGTYLMWEQTGGALSDSFRLKPTNISGVYQLYYDYSNTYPSGYLLPVVKSKDV</sequence>
<gene>
    <name evidence="2" type="ORF">N7532_001604</name>
</gene>
<feature type="chain" id="PRO_5040752562" evidence="1">
    <location>
        <begin position="19"/>
        <end position="184"/>
    </location>
</feature>
<evidence type="ECO:0000313" key="2">
    <source>
        <dbReference type="EMBL" id="KAJ5111069.1"/>
    </source>
</evidence>
<feature type="signal peptide" evidence="1">
    <location>
        <begin position="1"/>
        <end position="18"/>
    </location>
</feature>
<name>A0A9W9G2S4_9EURO</name>
<proteinExistence type="predicted"/>
<comment type="caution">
    <text evidence="2">The sequence shown here is derived from an EMBL/GenBank/DDBJ whole genome shotgun (WGS) entry which is preliminary data.</text>
</comment>
<dbReference type="AlphaFoldDB" id="A0A9W9G2S4"/>